<dbReference type="SUPFAM" id="SSF81342">
    <property type="entry name" value="Transmembrane di-heme cytochromes"/>
    <property type="match status" value="1"/>
</dbReference>
<feature type="transmembrane region" description="Helical" evidence="12">
    <location>
        <begin position="60"/>
        <end position="81"/>
    </location>
</feature>
<accession>A0A3C1KLP4</accession>
<evidence type="ECO:0000256" key="9">
    <source>
        <dbReference type="ARBA" id="ARBA00022989"/>
    </source>
</evidence>
<comment type="similarity">
    <text evidence="2">Belongs to the HupC/HyaC/HydC family.</text>
</comment>
<gene>
    <name evidence="14" type="ORF">DCP75_07735</name>
</gene>
<evidence type="ECO:0000256" key="2">
    <source>
        <dbReference type="ARBA" id="ARBA00008622"/>
    </source>
</evidence>
<evidence type="ECO:0000256" key="1">
    <source>
        <dbReference type="ARBA" id="ARBA00004651"/>
    </source>
</evidence>
<feature type="domain" description="Cytochrome b561 bacterial/Ni-hydrogenase" evidence="13">
    <location>
        <begin position="15"/>
        <end position="239"/>
    </location>
</feature>
<feature type="transmembrane region" description="Helical" evidence="12">
    <location>
        <begin position="126"/>
        <end position="146"/>
    </location>
</feature>
<dbReference type="PANTHER" id="PTHR30485:SF2">
    <property type="entry name" value="BLL0597 PROTEIN"/>
    <property type="match status" value="1"/>
</dbReference>
<keyword evidence="11 12" id="KW-0472">Membrane</keyword>
<protein>
    <submittedName>
        <fullName evidence="14">Cytochrome B</fullName>
    </submittedName>
</protein>
<dbReference type="GO" id="GO:0005886">
    <property type="term" value="C:plasma membrane"/>
    <property type="evidence" value="ECO:0007669"/>
    <property type="project" value="UniProtKB-SubCell"/>
</dbReference>
<dbReference type="GO" id="GO:0005506">
    <property type="term" value="F:iron ion binding"/>
    <property type="evidence" value="ECO:0007669"/>
    <property type="project" value="InterPro"/>
</dbReference>
<dbReference type="PANTHER" id="PTHR30485">
    <property type="entry name" value="NI/FE-HYDROGENASE 1 B-TYPE CYTOCHROME SUBUNIT"/>
    <property type="match status" value="1"/>
</dbReference>
<comment type="subcellular location">
    <subcellularLocation>
        <location evidence="1">Cell membrane</location>
        <topology evidence="1">Multi-pass membrane protein</topology>
    </subcellularLocation>
</comment>
<dbReference type="InterPro" id="IPR000516">
    <property type="entry name" value="Ni-dep_Hydgase_cyt-B"/>
</dbReference>
<dbReference type="InterPro" id="IPR016174">
    <property type="entry name" value="Di-haem_cyt_TM"/>
</dbReference>
<evidence type="ECO:0000256" key="10">
    <source>
        <dbReference type="ARBA" id="ARBA00023004"/>
    </source>
</evidence>
<dbReference type="Pfam" id="PF01292">
    <property type="entry name" value="Ni_hydr_CYTB"/>
    <property type="match status" value="1"/>
</dbReference>
<keyword evidence="8" id="KW-0249">Electron transport</keyword>
<dbReference type="GO" id="GO:0022904">
    <property type="term" value="P:respiratory electron transport chain"/>
    <property type="evidence" value="ECO:0007669"/>
    <property type="project" value="InterPro"/>
</dbReference>
<feature type="transmembrane region" description="Helical" evidence="12">
    <location>
        <begin position="205"/>
        <end position="226"/>
    </location>
</feature>
<dbReference type="AlphaFoldDB" id="A0A3C1KLP4"/>
<dbReference type="STRING" id="1121937.GCA_000423125_02120"/>
<evidence type="ECO:0000256" key="4">
    <source>
        <dbReference type="ARBA" id="ARBA00022475"/>
    </source>
</evidence>
<dbReference type="Gene3D" id="1.20.950.20">
    <property type="entry name" value="Transmembrane di-heme cytochromes, Chain C"/>
    <property type="match status" value="1"/>
</dbReference>
<organism evidence="14 15">
    <name type="scientific">Haliea salexigens</name>
    <dbReference type="NCBI Taxonomy" id="287487"/>
    <lineage>
        <taxon>Bacteria</taxon>
        <taxon>Pseudomonadati</taxon>
        <taxon>Pseudomonadota</taxon>
        <taxon>Gammaproteobacteria</taxon>
        <taxon>Cellvibrionales</taxon>
        <taxon>Halieaceae</taxon>
        <taxon>Haliea</taxon>
    </lineage>
</organism>
<dbReference type="InterPro" id="IPR011577">
    <property type="entry name" value="Cyt_b561_bac/Ni-Hgenase"/>
</dbReference>
<proteinExistence type="inferred from homology"/>
<dbReference type="GO" id="GO:0020037">
    <property type="term" value="F:heme binding"/>
    <property type="evidence" value="ECO:0007669"/>
    <property type="project" value="TreeGrafter"/>
</dbReference>
<keyword evidence="9 12" id="KW-1133">Transmembrane helix</keyword>
<evidence type="ECO:0000256" key="7">
    <source>
        <dbReference type="ARBA" id="ARBA00022723"/>
    </source>
</evidence>
<name>A0A3C1KLP4_9GAMM</name>
<keyword evidence="6 12" id="KW-0812">Transmembrane</keyword>
<keyword evidence="4" id="KW-1003">Cell membrane</keyword>
<evidence type="ECO:0000256" key="5">
    <source>
        <dbReference type="ARBA" id="ARBA00022617"/>
    </source>
</evidence>
<dbReference type="EMBL" id="DMND01000107">
    <property type="protein sequence ID" value="HAN27597.1"/>
    <property type="molecule type" value="Genomic_DNA"/>
</dbReference>
<dbReference type="GO" id="GO:0009055">
    <property type="term" value="F:electron transfer activity"/>
    <property type="evidence" value="ECO:0007669"/>
    <property type="project" value="InterPro"/>
</dbReference>
<sequence length="249" mass="27207">MSDQAKLDVVRAYPVWDATTRWFHWINVLCIVGLLAVGVVILNAGALGVSGEGKVALKTVHVWIGYVFAINLLWRIAWGFVGNRHARWSAVLPGGRGYGRALLDYLRGVRAGDPPAYRGHNPVGRLMVAAMLLLLINQCVTGLVLAGTDLYFPPFGHLFLEWVAPAGASGEQLAGLKPAQSALLDADAYAAMRNFRKPFIELHELGFWGLLIAIPLHIAAVVITELRERSGLISAMFSGQKVFSREPRD</sequence>
<keyword evidence="7" id="KW-0479">Metal-binding</keyword>
<evidence type="ECO:0000259" key="13">
    <source>
        <dbReference type="Pfam" id="PF01292"/>
    </source>
</evidence>
<evidence type="ECO:0000256" key="3">
    <source>
        <dbReference type="ARBA" id="ARBA00022448"/>
    </source>
</evidence>
<dbReference type="InterPro" id="IPR051542">
    <property type="entry name" value="Hydrogenase_cytochrome"/>
</dbReference>
<evidence type="ECO:0000256" key="12">
    <source>
        <dbReference type="SAM" id="Phobius"/>
    </source>
</evidence>
<evidence type="ECO:0000256" key="11">
    <source>
        <dbReference type="ARBA" id="ARBA00023136"/>
    </source>
</evidence>
<reference evidence="14 15" key="1">
    <citation type="journal article" date="2018" name="Nat. Biotechnol.">
        <title>A standardized bacterial taxonomy based on genome phylogeny substantially revises the tree of life.</title>
        <authorList>
            <person name="Parks D.H."/>
            <person name="Chuvochina M."/>
            <person name="Waite D.W."/>
            <person name="Rinke C."/>
            <person name="Skarshewski A."/>
            <person name="Chaumeil P.A."/>
            <person name="Hugenholtz P."/>
        </authorList>
    </citation>
    <scope>NUCLEOTIDE SEQUENCE [LARGE SCALE GENOMIC DNA]</scope>
    <source>
        <strain evidence="14">UBA9158</strain>
    </source>
</reference>
<evidence type="ECO:0000313" key="15">
    <source>
        <dbReference type="Proteomes" id="UP000259273"/>
    </source>
</evidence>
<keyword evidence="3" id="KW-0813">Transport</keyword>
<comment type="caution">
    <text evidence="14">The sequence shown here is derived from an EMBL/GenBank/DDBJ whole genome shotgun (WGS) entry which is preliminary data.</text>
</comment>
<dbReference type="PRINTS" id="PR00161">
    <property type="entry name" value="NIHGNASECYTB"/>
</dbReference>
<keyword evidence="10" id="KW-0408">Iron</keyword>
<dbReference type="Proteomes" id="UP000259273">
    <property type="component" value="Unassembled WGS sequence"/>
</dbReference>
<keyword evidence="5" id="KW-0349">Heme</keyword>
<evidence type="ECO:0000256" key="6">
    <source>
        <dbReference type="ARBA" id="ARBA00022692"/>
    </source>
</evidence>
<feature type="transmembrane region" description="Helical" evidence="12">
    <location>
        <begin position="25"/>
        <end position="48"/>
    </location>
</feature>
<evidence type="ECO:0000313" key="14">
    <source>
        <dbReference type="EMBL" id="HAN27597.1"/>
    </source>
</evidence>
<evidence type="ECO:0000256" key="8">
    <source>
        <dbReference type="ARBA" id="ARBA00022982"/>
    </source>
</evidence>